<dbReference type="Pfam" id="PF05235">
    <property type="entry name" value="CHAD"/>
    <property type="match status" value="1"/>
</dbReference>
<keyword evidence="3" id="KW-1185">Reference proteome</keyword>
<dbReference type="Gene3D" id="1.40.20.10">
    <property type="entry name" value="CHAD domain"/>
    <property type="match status" value="1"/>
</dbReference>
<feature type="domain" description="CHAD" evidence="1">
    <location>
        <begin position="214"/>
        <end position="500"/>
    </location>
</feature>
<proteinExistence type="predicted"/>
<evidence type="ECO:0000313" key="2">
    <source>
        <dbReference type="EMBL" id="APG26763.1"/>
    </source>
</evidence>
<accession>A0A1L3GLF0</accession>
<gene>
    <name evidence="2" type="ORF">A7E78_02155</name>
</gene>
<evidence type="ECO:0000259" key="1">
    <source>
        <dbReference type="PROSITE" id="PS51708"/>
    </source>
</evidence>
<dbReference type="KEGG" id="pef:A7E78_02155"/>
<reference evidence="2 3" key="1">
    <citation type="journal article" date="2017" name="Genome Announc.">
        <title>Complete Genome Sequences of Two Acetylene-Fermenting Pelobacter acetylenicus Strains.</title>
        <authorList>
            <person name="Sutton J.M."/>
            <person name="Baesman S.M."/>
            <person name="Fierst J.L."/>
            <person name="Poret-Peterson A.T."/>
            <person name="Oremland R.S."/>
            <person name="Dunlap D.S."/>
            <person name="Akob D.M."/>
        </authorList>
    </citation>
    <scope>NUCLEOTIDE SEQUENCE [LARGE SCALE GENOMIC DNA]</scope>
    <source>
        <strain evidence="2 3">SFB93</strain>
    </source>
</reference>
<dbReference type="AlphaFoldDB" id="A0A1L3GLF0"/>
<dbReference type="PANTHER" id="PTHR39339">
    <property type="entry name" value="SLR1444 PROTEIN"/>
    <property type="match status" value="1"/>
</dbReference>
<dbReference type="PROSITE" id="PS51708">
    <property type="entry name" value="CHAD"/>
    <property type="match status" value="1"/>
</dbReference>
<organism evidence="2 3">
    <name type="scientific">Syntrophotalea acetylenivorans</name>
    <dbReference type="NCBI Taxonomy" id="1842532"/>
    <lineage>
        <taxon>Bacteria</taxon>
        <taxon>Pseudomonadati</taxon>
        <taxon>Thermodesulfobacteriota</taxon>
        <taxon>Desulfuromonadia</taxon>
        <taxon>Desulfuromonadales</taxon>
        <taxon>Syntrophotaleaceae</taxon>
        <taxon>Syntrophotalea</taxon>
    </lineage>
</organism>
<dbReference type="InterPro" id="IPR038186">
    <property type="entry name" value="CHAD_dom_sf"/>
</dbReference>
<dbReference type="EMBL" id="CP015519">
    <property type="protein sequence ID" value="APG26763.1"/>
    <property type="molecule type" value="Genomic_DNA"/>
</dbReference>
<protein>
    <recommendedName>
        <fullName evidence="1">CHAD domain-containing protein</fullName>
    </recommendedName>
</protein>
<sequence>MQTHCYLFNDQCDVESWLQQLAKDDLWQAVSLQENLTAYYDTFDWRLYRKGATLELESSEGRRELIYRSHKGDLLASSDHSEEPGFAWDLPIGQLRQQLEPLIKMRRLLPQVAVCSRKQSLAMLNRDRKTVLRMVVFFLRQAIDSQGNRHSLRSYLQVLPVQGYRSALNQVNNLLGDDLFLQTTQFDPLADALATLGRSPADYSSKLNLSLQPTLTAQQALRTILNHLLSTLRTNIEGTCNDLDSEFLHDLRVSVRRTRSALNQLKGLLPTVELAPFREGFAWLGNITGLTRDLDVYLLKYSDYVQLLPESHRQDLVPFHNFLKQRQAEEQEKLAALLEGAKSSNILALWQEFLDQEREADPTLPDAELPVKEVADRRIWKLYKRCLKEGHSIATESPAEALHELRKTCKKLRYLLEFFQSLYPPIAIKTLIKSLKVLQDNLGDFQDYQVQGEAIYSFGIEMAAQNRVPPATLLAMGILASSLFNQQQQTRDDFDHQFQTFSQPDNHRLFQKLFSSTK</sequence>
<evidence type="ECO:0000313" key="3">
    <source>
        <dbReference type="Proteomes" id="UP000182517"/>
    </source>
</evidence>
<dbReference type="PANTHER" id="PTHR39339:SF1">
    <property type="entry name" value="CHAD DOMAIN-CONTAINING PROTEIN"/>
    <property type="match status" value="1"/>
</dbReference>
<dbReference type="SMART" id="SM00880">
    <property type="entry name" value="CHAD"/>
    <property type="match status" value="1"/>
</dbReference>
<dbReference type="RefSeq" id="WP_072282723.1">
    <property type="nucleotide sequence ID" value="NZ_CP015519.1"/>
</dbReference>
<name>A0A1L3GLF0_9BACT</name>
<dbReference type="Proteomes" id="UP000182517">
    <property type="component" value="Chromosome"/>
</dbReference>
<dbReference type="InterPro" id="IPR007899">
    <property type="entry name" value="CHAD_dom"/>
</dbReference>
<dbReference type="STRING" id="1842532.A7E78_02155"/>
<dbReference type="OrthoDB" id="9777271at2"/>